<evidence type="ECO:0000256" key="1">
    <source>
        <dbReference type="SAM" id="Phobius"/>
    </source>
</evidence>
<evidence type="ECO:0000313" key="3">
    <source>
        <dbReference type="Proteomes" id="UP000826722"/>
    </source>
</evidence>
<keyword evidence="1" id="KW-1133">Transmembrane helix</keyword>
<dbReference type="EMBL" id="AP024110">
    <property type="protein sequence ID" value="BCM24409.1"/>
    <property type="molecule type" value="Genomic_DNA"/>
</dbReference>
<feature type="transmembrane region" description="Helical" evidence="1">
    <location>
        <begin position="6"/>
        <end position="25"/>
    </location>
</feature>
<dbReference type="Pfam" id="PF05751">
    <property type="entry name" value="FixH"/>
    <property type="match status" value="1"/>
</dbReference>
<feature type="transmembrane region" description="Helical" evidence="1">
    <location>
        <begin position="64"/>
        <end position="83"/>
    </location>
</feature>
<reference evidence="2" key="1">
    <citation type="journal article" date="2021" name="Arch. Microbiol.">
        <title>Methyloradius palustris gen. nov., sp. nov., a methanol-oxidizing bacterium isolated from snow.</title>
        <authorList>
            <person name="Miyadera T."/>
            <person name="Kojima H."/>
            <person name="Fukui M."/>
        </authorList>
    </citation>
    <scope>NUCLEOTIDE SEQUENCE</scope>
    <source>
        <strain evidence="2">Zm11</strain>
    </source>
</reference>
<sequence>MLLLPQIAMSETLFGGLLAAAFIFFTTRALGLSNFWAGILSGLLPFLAYLYYADQHWAGGDVMAIHFALYLANAGLLIVFGGMQRKQQTMHWGPRLIIGFFITLVLLNITFLSISTRGLPNWFTTMFLPNPDNEQVHTAFPGVIPHDRNQLYAPHLDQMEQQKQLGWQVSLTGIDKLKSKVPHTVFVHVLDAKKQPVQNAEVTLAFWRMANSFDDQKLVLKEAEPGVYQVNLELVAEGRWITELYIHKGEDDFVKRQSLYVDDH</sequence>
<accession>A0A8D5FYD4</accession>
<keyword evidence="3" id="KW-1185">Reference proteome</keyword>
<keyword evidence="1" id="KW-0812">Transmembrane</keyword>
<feature type="transmembrane region" description="Helical" evidence="1">
    <location>
        <begin position="95"/>
        <end position="114"/>
    </location>
</feature>
<protein>
    <recommendedName>
        <fullName evidence="4">Nitrogen fixation protein FixH</fullName>
    </recommendedName>
</protein>
<organism evidence="2 3">
    <name type="scientific">Methyloradius palustris</name>
    <dbReference type="NCBI Taxonomy" id="2778876"/>
    <lineage>
        <taxon>Bacteria</taxon>
        <taxon>Pseudomonadati</taxon>
        <taxon>Pseudomonadota</taxon>
        <taxon>Betaproteobacteria</taxon>
        <taxon>Nitrosomonadales</taxon>
        <taxon>Methylophilaceae</taxon>
        <taxon>Methyloradius</taxon>
    </lineage>
</organism>
<dbReference type="InterPro" id="IPR008620">
    <property type="entry name" value="FixH"/>
</dbReference>
<feature type="transmembrane region" description="Helical" evidence="1">
    <location>
        <begin position="32"/>
        <end position="52"/>
    </location>
</feature>
<dbReference type="RefSeq" id="WP_225907078.1">
    <property type="nucleotide sequence ID" value="NZ_AP024110.1"/>
</dbReference>
<dbReference type="AlphaFoldDB" id="A0A8D5FYD4"/>
<evidence type="ECO:0008006" key="4">
    <source>
        <dbReference type="Google" id="ProtNLM"/>
    </source>
</evidence>
<evidence type="ECO:0000313" key="2">
    <source>
        <dbReference type="EMBL" id="BCM24409.1"/>
    </source>
</evidence>
<dbReference type="KEGG" id="mpau:ZMTM_06680"/>
<name>A0A8D5FYD4_9PROT</name>
<keyword evidence="1" id="KW-0472">Membrane</keyword>
<gene>
    <name evidence="2" type="ORF">ZMTM_06680</name>
</gene>
<dbReference type="Proteomes" id="UP000826722">
    <property type="component" value="Chromosome"/>
</dbReference>
<proteinExistence type="predicted"/>